<evidence type="ECO:0000313" key="2">
    <source>
        <dbReference type="Proteomes" id="UP000184096"/>
    </source>
</evidence>
<evidence type="ECO:0000313" key="1">
    <source>
        <dbReference type="EMBL" id="SHN82997.1"/>
    </source>
</evidence>
<dbReference type="EMBL" id="LT670849">
    <property type="protein sequence ID" value="SHN82997.1"/>
    <property type="molecule type" value="Genomic_DNA"/>
</dbReference>
<proteinExistence type="predicted"/>
<sequence length="58" mass="6416">MIARCFGKFSRAVTGAWNPAQSFLTRLLKALDELVDPRSLARREWGGSRRQGLGGIVV</sequence>
<organism evidence="1 2">
    <name type="scientific">Bradyrhizobium erythrophlei</name>
    <dbReference type="NCBI Taxonomy" id="1437360"/>
    <lineage>
        <taxon>Bacteria</taxon>
        <taxon>Pseudomonadati</taxon>
        <taxon>Pseudomonadota</taxon>
        <taxon>Alphaproteobacteria</taxon>
        <taxon>Hyphomicrobiales</taxon>
        <taxon>Nitrobacteraceae</taxon>
        <taxon>Bradyrhizobium</taxon>
    </lineage>
</organism>
<gene>
    <name evidence="1" type="ORF">SAMN05444170_5366</name>
</gene>
<reference evidence="2" key="1">
    <citation type="submission" date="2016-11" db="EMBL/GenBank/DDBJ databases">
        <authorList>
            <person name="Varghese N."/>
            <person name="Submissions S."/>
        </authorList>
    </citation>
    <scope>NUCLEOTIDE SEQUENCE [LARGE SCALE GENOMIC DNA]</scope>
    <source>
        <strain evidence="2">GAS401</strain>
    </source>
</reference>
<dbReference type="Proteomes" id="UP000184096">
    <property type="component" value="Chromosome I"/>
</dbReference>
<keyword evidence="2" id="KW-1185">Reference proteome</keyword>
<protein>
    <submittedName>
        <fullName evidence="1">Uncharacterized protein</fullName>
    </submittedName>
</protein>
<dbReference type="AlphaFoldDB" id="A0A1M7UJC9"/>
<accession>A0A1M7UJC9</accession>
<name>A0A1M7UJC9_9BRAD</name>